<evidence type="ECO:0000313" key="2">
    <source>
        <dbReference type="EMBL" id="CAG7581200.1"/>
    </source>
</evidence>
<reference evidence="2" key="1">
    <citation type="submission" date="2021-06" db="EMBL/GenBank/DDBJ databases">
        <authorList>
            <person name="Gannon L."/>
            <person name="Redgwell R T."/>
            <person name="Michniewski S."/>
            <person name="Harrison D C."/>
            <person name="Millard A."/>
        </authorList>
    </citation>
    <scope>NUCLEOTIDE SEQUENCE</scope>
</reference>
<feature type="domain" description="VWFA" evidence="1">
    <location>
        <begin position="15"/>
        <end position="213"/>
    </location>
</feature>
<dbReference type="EMBL" id="OU342829">
    <property type="protein sequence ID" value="CAG7581200.1"/>
    <property type="molecule type" value="Genomic_DNA"/>
</dbReference>
<organism evidence="2">
    <name type="scientific">uncultured marine phage</name>
    <dbReference type="NCBI Taxonomy" id="707152"/>
    <lineage>
        <taxon>Viruses</taxon>
        <taxon>environmental samples</taxon>
    </lineage>
</organism>
<name>A0A8D9CAI0_9VIRU</name>
<dbReference type="CDD" id="cd00198">
    <property type="entry name" value="vWFA"/>
    <property type="match status" value="1"/>
</dbReference>
<dbReference type="Gene3D" id="3.40.50.410">
    <property type="entry name" value="von Willebrand factor, type A domain"/>
    <property type="match status" value="1"/>
</dbReference>
<evidence type="ECO:0000259" key="1">
    <source>
        <dbReference type="PROSITE" id="PS50234"/>
    </source>
</evidence>
<gene>
    <name evidence="2" type="primary">207</name>
    <name evidence="2" type="ORF">SLAVMIC_00724</name>
</gene>
<sequence length="222" mass="24894">MPMEIVPNDENLSTEIICIIDKSGSMNSIKSDAIGGFNSFLNEQKELEDDTKITVSLFDSNYKPLYNSLPLTEAEELNEQNYVPSSMTALYDAVGLSIDEAKERYSNDPSSKPDRVLVVILTDGEENRSREYDQKRVFEMIEEQKNDDWEFIFLAANQDAMKAARAMNISAGNSMDFAPTGQGTEAVYTAMSASVKSYRSSKLKKASKLMRDIDDNTEEKSN</sequence>
<dbReference type="SUPFAM" id="SSF53300">
    <property type="entry name" value="vWA-like"/>
    <property type="match status" value="1"/>
</dbReference>
<dbReference type="InterPro" id="IPR036465">
    <property type="entry name" value="vWFA_dom_sf"/>
</dbReference>
<proteinExistence type="predicted"/>
<dbReference type="PROSITE" id="PS50234">
    <property type="entry name" value="VWFA"/>
    <property type="match status" value="1"/>
</dbReference>
<accession>A0A8D9CAI0</accession>
<protein>
    <submittedName>
        <fullName evidence="2">Gp207</fullName>
    </submittedName>
</protein>
<dbReference type="InterPro" id="IPR002035">
    <property type="entry name" value="VWF_A"/>
</dbReference>